<evidence type="ECO:0000256" key="1">
    <source>
        <dbReference type="SAM" id="Phobius"/>
    </source>
</evidence>
<keyword evidence="1" id="KW-0812">Transmembrane</keyword>
<dbReference type="AlphaFoldDB" id="A0A1U7PXE6"/>
<accession>A0A1U7PXE6</accession>
<keyword evidence="1" id="KW-1133">Transmembrane helix</keyword>
<dbReference type="STRING" id="1121284.SAMN05660493_01344"/>
<keyword evidence="1" id="KW-0472">Membrane</keyword>
<gene>
    <name evidence="2" type="ORF">SAMN05660493_01344</name>
</gene>
<feature type="transmembrane region" description="Helical" evidence="1">
    <location>
        <begin position="7"/>
        <end position="28"/>
    </location>
</feature>
<protein>
    <submittedName>
        <fullName evidence="2">Uncharacterized protein</fullName>
    </submittedName>
</protein>
<reference evidence="3" key="1">
    <citation type="submission" date="2016-10" db="EMBL/GenBank/DDBJ databases">
        <authorList>
            <person name="Varghese N."/>
            <person name="Submissions S."/>
        </authorList>
    </citation>
    <scope>NUCLEOTIDE SEQUENCE [LARGE SCALE GENOMIC DNA]</scope>
    <source>
        <strain evidence="3">DSM 19482</strain>
    </source>
</reference>
<name>A0A1U7PXE6_9FLAO</name>
<dbReference type="EMBL" id="FTPU01000011">
    <property type="protein sequence ID" value="SIT96653.1"/>
    <property type="molecule type" value="Genomic_DNA"/>
</dbReference>
<evidence type="ECO:0000313" key="2">
    <source>
        <dbReference type="EMBL" id="SIT96653.1"/>
    </source>
</evidence>
<evidence type="ECO:0000313" key="3">
    <source>
        <dbReference type="Proteomes" id="UP000187261"/>
    </source>
</evidence>
<keyword evidence="3" id="KW-1185">Reference proteome</keyword>
<dbReference type="Proteomes" id="UP000187261">
    <property type="component" value="Unassembled WGS sequence"/>
</dbReference>
<organism evidence="2 3">
    <name type="scientific">Epilithonimonas bovis DSM 19482</name>
    <dbReference type="NCBI Taxonomy" id="1121284"/>
    <lineage>
        <taxon>Bacteria</taxon>
        <taxon>Pseudomonadati</taxon>
        <taxon>Bacteroidota</taxon>
        <taxon>Flavobacteriia</taxon>
        <taxon>Flavobacteriales</taxon>
        <taxon>Weeksellaceae</taxon>
        <taxon>Chryseobacterium group</taxon>
        <taxon>Epilithonimonas</taxon>
    </lineage>
</organism>
<feature type="transmembrane region" description="Helical" evidence="1">
    <location>
        <begin position="34"/>
        <end position="51"/>
    </location>
</feature>
<proteinExistence type="predicted"/>
<sequence length="62" mass="7299">MQFLKFLFTAAIIGIVLWCFIMIFGLLIETFPSFGGFITIIVALFFVWLFFRPNENEDFTNH</sequence>